<reference evidence="1 2" key="1">
    <citation type="submission" date="2024-06" db="EMBL/GenBank/DDBJ databases">
        <title>The Natural Products Discovery Center: Release of the First 8490 Sequenced Strains for Exploring Actinobacteria Biosynthetic Diversity.</title>
        <authorList>
            <person name="Kalkreuter E."/>
            <person name="Kautsar S.A."/>
            <person name="Yang D."/>
            <person name="Bader C.D."/>
            <person name="Teijaro C.N."/>
            <person name="Fluegel L."/>
            <person name="Davis C.M."/>
            <person name="Simpson J.R."/>
            <person name="Lauterbach L."/>
            <person name="Steele A.D."/>
            <person name="Gui C."/>
            <person name="Meng S."/>
            <person name="Li G."/>
            <person name="Viehrig K."/>
            <person name="Ye F."/>
            <person name="Su P."/>
            <person name="Kiefer A.F."/>
            <person name="Nichols A."/>
            <person name="Cepeda A.J."/>
            <person name="Yan W."/>
            <person name="Fan B."/>
            <person name="Jiang Y."/>
            <person name="Adhikari A."/>
            <person name="Zheng C.-J."/>
            <person name="Schuster L."/>
            <person name="Cowan T.M."/>
            <person name="Smanski M.J."/>
            <person name="Chevrette M.G."/>
            <person name="De Carvalho L.P.S."/>
            <person name="Shen B."/>
        </authorList>
    </citation>
    <scope>NUCLEOTIDE SEQUENCE [LARGE SCALE GENOMIC DNA]</scope>
    <source>
        <strain evidence="1 2">NPDC050100</strain>
    </source>
</reference>
<sequence>MKQEKKITSEMQKCIDMCMEAHSCCEQTMTHCLQQGGKHADMAMMGALMDCSDMTRMCGDMMMRQSPMAMDMAGMCARAADRCAEMAMPMSTGDPMMQKCVDACRACAQAARAVAPARA</sequence>
<dbReference type="PANTHER" id="PTHR37310:SF1">
    <property type="entry name" value="CYTOPLASMIC PROTEIN"/>
    <property type="match status" value="1"/>
</dbReference>
<organism evidence="1 2">
    <name type="scientific">Microtetraspora glauca</name>
    <dbReference type="NCBI Taxonomy" id="1996"/>
    <lineage>
        <taxon>Bacteria</taxon>
        <taxon>Bacillati</taxon>
        <taxon>Actinomycetota</taxon>
        <taxon>Actinomycetes</taxon>
        <taxon>Streptosporangiales</taxon>
        <taxon>Streptosporangiaceae</taxon>
        <taxon>Microtetraspora</taxon>
    </lineage>
</organism>
<name>A0ABV3G8P6_MICGL</name>
<dbReference type="InterPro" id="IPR005560">
    <property type="entry name" value="Csp_YhjQ"/>
</dbReference>
<accession>A0ABV3G8P6</accession>
<protein>
    <recommendedName>
        <fullName evidence="3">Four-helix bundle copper-binding protein</fullName>
    </recommendedName>
</protein>
<dbReference type="PANTHER" id="PTHR37310">
    <property type="entry name" value="CYTOPLASMIC PROTEIN-RELATED"/>
    <property type="match status" value="1"/>
</dbReference>
<keyword evidence="2" id="KW-1185">Reference proteome</keyword>
<evidence type="ECO:0000313" key="1">
    <source>
        <dbReference type="EMBL" id="MEV0967957.1"/>
    </source>
</evidence>
<dbReference type="EMBL" id="JBFALK010000002">
    <property type="protein sequence ID" value="MEV0967957.1"/>
    <property type="molecule type" value="Genomic_DNA"/>
</dbReference>
<dbReference type="Gene3D" id="1.20.1270.360">
    <property type="match status" value="1"/>
</dbReference>
<evidence type="ECO:0000313" key="2">
    <source>
        <dbReference type="Proteomes" id="UP001551675"/>
    </source>
</evidence>
<evidence type="ECO:0008006" key="3">
    <source>
        <dbReference type="Google" id="ProtNLM"/>
    </source>
</evidence>
<comment type="caution">
    <text evidence="1">The sequence shown here is derived from an EMBL/GenBank/DDBJ whole genome shotgun (WGS) entry which is preliminary data.</text>
</comment>
<dbReference type="Proteomes" id="UP001551675">
    <property type="component" value="Unassembled WGS sequence"/>
</dbReference>
<dbReference type="Pfam" id="PF03860">
    <property type="entry name" value="Csp"/>
    <property type="match status" value="1"/>
</dbReference>
<dbReference type="RefSeq" id="WP_061255326.1">
    <property type="nucleotide sequence ID" value="NZ_JBFALK010000002.1"/>
</dbReference>
<gene>
    <name evidence="1" type="ORF">AB0I59_04935</name>
</gene>
<proteinExistence type="predicted"/>